<evidence type="ECO:0000313" key="7">
    <source>
        <dbReference type="Proteomes" id="UP000198977"/>
    </source>
</evidence>
<organism evidence="6 7">
    <name type="scientific">Sulfitobacter brevis</name>
    <dbReference type="NCBI Taxonomy" id="74348"/>
    <lineage>
        <taxon>Bacteria</taxon>
        <taxon>Pseudomonadati</taxon>
        <taxon>Pseudomonadota</taxon>
        <taxon>Alphaproteobacteria</taxon>
        <taxon>Rhodobacterales</taxon>
        <taxon>Roseobacteraceae</taxon>
        <taxon>Sulfitobacter</taxon>
    </lineage>
</organism>
<dbReference type="InterPro" id="IPR023772">
    <property type="entry name" value="DNA-bd_HTH_TetR-type_CS"/>
</dbReference>
<evidence type="ECO:0000256" key="1">
    <source>
        <dbReference type="ARBA" id="ARBA00023015"/>
    </source>
</evidence>
<dbReference type="InterPro" id="IPR001647">
    <property type="entry name" value="HTH_TetR"/>
</dbReference>
<dbReference type="PANTHER" id="PTHR47506:SF3">
    <property type="entry name" value="HTH-TYPE TRANSCRIPTIONAL REGULATOR LMRA"/>
    <property type="match status" value="1"/>
</dbReference>
<dbReference type="PROSITE" id="PS01081">
    <property type="entry name" value="HTH_TETR_1"/>
    <property type="match status" value="1"/>
</dbReference>
<dbReference type="PROSITE" id="PS50977">
    <property type="entry name" value="HTH_TETR_2"/>
    <property type="match status" value="1"/>
</dbReference>
<feature type="domain" description="HTH tetR-type" evidence="5">
    <location>
        <begin position="44"/>
        <end position="104"/>
    </location>
</feature>
<evidence type="ECO:0000313" key="6">
    <source>
        <dbReference type="EMBL" id="SFF21466.1"/>
    </source>
</evidence>
<evidence type="ECO:0000256" key="3">
    <source>
        <dbReference type="ARBA" id="ARBA00023163"/>
    </source>
</evidence>
<keyword evidence="3" id="KW-0804">Transcription</keyword>
<protein>
    <submittedName>
        <fullName evidence="6">Transcriptional regulator, TetR family</fullName>
    </submittedName>
</protein>
<evidence type="ECO:0000256" key="4">
    <source>
        <dbReference type="PROSITE-ProRule" id="PRU00335"/>
    </source>
</evidence>
<keyword evidence="1" id="KW-0805">Transcription regulation</keyword>
<dbReference type="SUPFAM" id="SSF46689">
    <property type="entry name" value="Homeodomain-like"/>
    <property type="match status" value="1"/>
</dbReference>
<proteinExistence type="predicted"/>
<dbReference type="InterPro" id="IPR036271">
    <property type="entry name" value="Tet_transcr_reg_TetR-rel_C_sf"/>
</dbReference>
<dbReference type="Pfam" id="PF00440">
    <property type="entry name" value="TetR_N"/>
    <property type="match status" value="1"/>
</dbReference>
<dbReference type="SUPFAM" id="SSF48498">
    <property type="entry name" value="Tetracyclin repressor-like, C-terminal domain"/>
    <property type="match status" value="1"/>
</dbReference>
<dbReference type="STRING" id="74348.SAMN04488523_1319"/>
<sequence>MFQVRRRRHLASPQQAILEIIDYIPTVWYASNIPRPTKKSPERGDARTRLLEAARDVIRRKGFAATSVDDLCQSAGVTKGAFFHHFKTKDALGVAAANFWAETTSALFASAPYHEPDDPLDRVLAYLDFRKGIIGGETFEYTCLVGTMTQEVHDSAPAIRDACAASIFGHAATLEADIEAARKQRNIAADWTAESLARHTQAVLQGGFILAKATGDPDLARESVDHLIRYVRGLFGVEQNTSETSYKEKSK</sequence>
<dbReference type="InterPro" id="IPR011075">
    <property type="entry name" value="TetR_C"/>
</dbReference>
<feature type="DNA-binding region" description="H-T-H motif" evidence="4">
    <location>
        <begin position="67"/>
        <end position="86"/>
    </location>
</feature>
<dbReference type="GO" id="GO:0003677">
    <property type="term" value="F:DNA binding"/>
    <property type="evidence" value="ECO:0007669"/>
    <property type="project" value="UniProtKB-UniRule"/>
</dbReference>
<dbReference type="PANTHER" id="PTHR47506">
    <property type="entry name" value="TRANSCRIPTIONAL REGULATORY PROTEIN"/>
    <property type="match status" value="1"/>
</dbReference>
<gene>
    <name evidence="6" type="ORF">SAMN04488523_1319</name>
</gene>
<name>A0A1I2GXZ6_9RHOB</name>
<dbReference type="PRINTS" id="PR00455">
    <property type="entry name" value="HTHTETR"/>
</dbReference>
<dbReference type="Gene3D" id="1.10.357.10">
    <property type="entry name" value="Tetracycline Repressor, domain 2"/>
    <property type="match status" value="1"/>
</dbReference>
<reference evidence="6 7" key="1">
    <citation type="submission" date="2016-10" db="EMBL/GenBank/DDBJ databases">
        <authorList>
            <person name="de Groot N.N."/>
        </authorList>
    </citation>
    <scope>NUCLEOTIDE SEQUENCE [LARGE SCALE GENOMIC DNA]</scope>
    <source>
        <strain evidence="6 7">DSM 11443</strain>
    </source>
</reference>
<accession>A0A1I2GXZ6</accession>
<dbReference type="Proteomes" id="UP000198977">
    <property type="component" value="Unassembled WGS sequence"/>
</dbReference>
<evidence type="ECO:0000256" key="2">
    <source>
        <dbReference type="ARBA" id="ARBA00023125"/>
    </source>
</evidence>
<evidence type="ECO:0000259" key="5">
    <source>
        <dbReference type="PROSITE" id="PS50977"/>
    </source>
</evidence>
<dbReference type="AlphaFoldDB" id="A0A1I2GXZ6"/>
<dbReference type="EMBL" id="FOMW01000031">
    <property type="protein sequence ID" value="SFF21466.1"/>
    <property type="molecule type" value="Genomic_DNA"/>
</dbReference>
<keyword evidence="2 4" id="KW-0238">DNA-binding</keyword>
<keyword evidence="7" id="KW-1185">Reference proteome</keyword>
<dbReference type="Pfam" id="PF16925">
    <property type="entry name" value="TetR_C_13"/>
    <property type="match status" value="1"/>
</dbReference>
<dbReference type="InterPro" id="IPR009057">
    <property type="entry name" value="Homeodomain-like_sf"/>
</dbReference>